<reference evidence="1" key="1">
    <citation type="journal article" date="2019" name="bioRxiv">
        <title>The Genome of the Zebra Mussel, Dreissena polymorpha: A Resource for Invasive Species Research.</title>
        <authorList>
            <person name="McCartney M.A."/>
            <person name="Auch B."/>
            <person name="Kono T."/>
            <person name="Mallez S."/>
            <person name="Zhang Y."/>
            <person name="Obille A."/>
            <person name="Becker A."/>
            <person name="Abrahante J.E."/>
            <person name="Garbe J."/>
            <person name="Badalamenti J.P."/>
            <person name="Herman A."/>
            <person name="Mangelson H."/>
            <person name="Liachko I."/>
            <person name="Sullivan S."/>
            <person name="Sone E.D."/>
            <person name="Koren S."/>
            <person name="Silverstein K.A.T."/>
            <person name="Beckman K.B."/>
            <person name="Gohl D.M."/>
        </authorList>
    </citation>
    <scope>NUCLEOTIDE SEQUENCE</scope>
    <source>
        <strain evidence="1">Duluth1</strain>
        <tissue evidence="1">Whole animal</tissue>
    </source>
</reference>
<organism evidence="1 2">
    <name type="scientific">Dreissena polymorpha</name>
    <name type="common">Zebra mussel</name>
    <name type="synonym">Mytilus polymorpha</name>
    <dbReference type="NCBI Taxonomy" id="45954"/>
    <lineage>
        <taxon>Eukaryota</taxon>
        <taxon>Metazoa</taxon>
        <taxon>Spiralia</taxon>
        <taxon>Lophotrochozoa</taxon>
        <taxon>Mollusca</taxon>
        <taxon>Bivalvia</taxon>
        <taxon>Autobranchia</taxon>
        <taxon>Heteroconchia</taxon>
        <taxon>Euheterodonta</taxon>
        <taxon>Imparidentia</taxon>
        <taxon>Neoheterodontei</taxon>
        <taxon>Myida</taxon>
        <taxon>Dreissenoidea</taxon>
        <taxon>Dreissenidae</taxon>
        <taxon>Dreissena</taxon>
    </lineage>
</organism>
<name>A0A9D4LSN4_DREPO</name>
<reference evidence="1" key="2">
    <citation type="submission" date="2020-11" db="EMBL/GenBank/DDBJ databases">
        <authorList>
            <person name="McCartney M.A."/>
            <person name="Auch B."/>
            <person name="Kono T."/>
            <person name="Mallez S."/>
            <person name="Becker A."/>
            <person name="Gohl D.M."/>
            <person name="Silverstein K.A.T."/>
            <person name="Koren S."/>
            <person name="Bechman K.B."/>
            <person name="Herman A."/>
            <person name="Abrahante J.E."/>
            <person name="Garbe J."/>
        </authorList>
    </citation>
    <scope>NUCLEOTIDE SEQUENCE</scope>
    <source>
        <strain evidence="1">Duluth1</strain>
        <tissue evidence="1">Whole animal</tissue>
    </source>
</reference>
<dbReference type="AlphaFoldDB" id="A0A9D4LSN4"/>
<keyword evidence="2" id="KW-1185">Reference proteome</keyword>
<evidence type="ECO:0000313" key="1">
    <source>
        <dbReference type="EMBL" id="KAH3864307.1"/>
    </source>
</evidence>
<protein>
    <submittedName>
        <fullName evidence="1">Uncharacterized protein</fullName>
    </submittedName>
</protein>
<proteinExistence type="predicted"/>
<dbReference type="Proteomes" id="UP000828390">
    <property type="component" value="Unassembled WGS sequence"/>
</dbReference>
<comment type="caution">
    <text evidence="1">The sequence shown here is derived from an EMBL/GenBank/DDBJ whole genome shotgun (WGS) entry which is preliminary data.</text>
</comment>
<gene>
    <name evidence="1" type="ORF">DPMN_027323</name>
</gene>
<sequence length="110" mass="12511">MNLDCVVFIVTQTKTSSFVLTVKHLNGFNHPVITLFNSQQIRDIKRFCCVNNGQVLGMDKTFNLGEFQVTPTVYKDISVVNRSKGPPSALDQRLYIQIPLRKRIATSYTM</sequence>
<dbReference type="EMBL" id="JAIWYP010000002">
    <property type="protein sequence ID" value="KAH3864307.1"/>
    <property type="molecule type" value="Genomic_DNA"/>
</dbReference>
<evidence type="ECO:0000313" key="2">
    <source>
        <dbReference type="Proteomes" id="UP000828390"/>
    </source>
</evidence>
<accession>A0A9D4LSN4</accession>